<dbReference type="InterPro" id="IPR027417">
    <property type="entry name" value="P-loop_NTPase"/>
</dbReference>
<evidence type="ECO:0000313" key="2">
    <source>
        <dbReference type="EMBL" id="KAA6340397.1"/>
    </source>
</evidence>
<dbReference type="SUPFAM" id="SSF52540">
    <property type="entry name" value="P-loop containing nucleoside triphosphate hydrolases"/>
    <property type="match status" value="1"/>
</dbReference>
<dbReference type="EMBL" id="SNRY01000463">
    <property type="protein sequence ID" value="KAA6340397.1"/>
    <property type="molecule type" value="Genomic_DNA"/>
</dbReference>
<comment type="caution">
    <text evidence="2">The sequence shown here is derived from an EMBL/GenBank/DDBJ whole genome shotgun (WGS) entry which is preliminary data.</text>
</comment>
<protein>
    <recommendedName>
        <fullName evidence="1">CobQ/CobB/MinD/ParA nucleotide binding domain-containing protein</fullName>
    </recommendedName>
</protein>
<dbReference type="Pfam" id="PF01656">
    <property type="entry name" value="CbiA"/>
    <property type="match status" value="1"/>
</dbReference>
<dbReference type="InterPro" id="IPR050678">
    <property type="entry name" value="DNA_Partitioning_ATPase"/>
</dbReference>
<accession>A0A5J4S2G3</accession>
<evidence type="ECO:0000259" key="1">
    <source>
        <dbReference type="Pfam" id="PF01656"/>
    </source>
</evidence>
<dbReference type="CDD" id="cd02042">
    <property type="entry name" value="ParAB_family"/>
    <property type="match status" value="1"/>
</dbReference>
<name>A0A5J4S2G3_9ZZZZ</name>
<dbReference type="PANTHER" id="PTHR13696">
    <property type="entry name" value="P-LOOP CONTAINING NUCLEOSIDE TRIPHOSPHATE HYDROLASE"/>
    <property type="match status" value="1"/>
</dbReference>
<proteinExistence type="predicted"/>
<sequence>MAKKPLLVAFSTQKGGIGKSALTILMASYFHYEKGYNVGIIDCDYPQYSVYHMRQRDREIVETVDYYKLKAYNQFRSLGKRNYPVEKSPAPGAVAAANRMIEEYADMEFDIIFFDLPGTLNSEGILQTLASLDYIFSPVSADRMVLHSTLEFVSLINESIISQGKGNIQGLYLLWNMVDAREKPDLYEAYEKVITELGLTVMKSSLPDTKRYRHELTGEIAPVFRSTLFPADKRLIKGGRLDVLADEMEELIKIKEYGGQEG</sequence>
<gene>
    <name evidence="2" type="ORF">EZS27_011738</name>
</gene>
<dbReference type="PANTHER" id="PTHR13696:SF52">
    <property type="entry name" value="PARA FAMILY PROTEIN CT_582"/>
    <property type="match status" value="1"/>
</dbReference>
<dbReference type="AlphaFoldDB" id="A0A5J4S2G3"/>
<reference evidence="2" key="1">
    <citation type="submission" date="2019-03" db="EMBL/GenBank/DDBJ databases">
        <title>Single cell metagenomics reveals metabolic interactions within the superorganism composed of flagellate Streblomastix strix and complex community of Bacteroidetes bacteria on its surface.</title>
        <authorList>
            <person name="Treitli S.C."/>
            <person name="Kolisko M."/>
            <person name="Husnik F."/>
            <person name="Keeling P."/>
            <person name="Hampl V."/>
        </authorList>
    </citation>
    <scope>NUCLEOTIDE SEQUENCE</scope>
    <source>
        <strain evidence="2">STM</strain>
    </source>
</reference>
<feature type="domain" description="CobQ/CobB/MinD/ParA nucleotide binding" evidence="1">
    <location>
        <begin position="9"/>
        <end position="212"/>
    </location>
</feature>
<dbReference type="Gene3D" id="3.40.50.300">
    <property type="entry name" value="P-loop containing nucleotide triphosphate hydrolases"/>
    <property type="match status" value="1"/>
</dbReference>
<dbReference type="InterPro" id="IPR002586">
    <property type="entry name" value="CobQ/CobB/MinD/ParA_Nub-bd_dom"/>
</dbReference>
<organism evidence="2">
    <name type="scientific">termite gut metagenome</name>
    <dbReference type="NCBI Taxonomy" id="433724"/>
    <lineage>
        <taxon>unclassified sequences</taxon>
        <taxon>metagenomes</taxon>
        <taxon>organismal metagenomes</taxon>
    </lineage>
</organism>